<dbReference type="PANTHER" id="PTHR30603:SF57">
    <property type="entry name" value="RNA POLYMERASE SIGMA FACTOR SIGB"/>
    <property type="match status" value="1"/>
</dbReference>
<feature type="compositionally biased region" description="Basic residues" evidence="2">
    <location>
        <begin position="335"/>
        <end position="350"/>
    </location>
</feature>
<dbReference type="PANTHER" id="PTHR30603">
    <property type="entry name" value="RNA POLYMERASE SIGMA FACTOR RPO"/>
    <property type="match status" value="1"/>
</dbReference>
<accession>A0ABD3BYJ3</accession>
<comment type="caution">
    <text evidence="3">The sequence shown here is derived from an EMBL/GenBank/DDBJ whole genome shotgun (WGS) entry which is preliminary data.</text>
</comment>
<protein>
    <submittedName>
        <fullName evidence="3">Uncharacterized protein</fullName>
    </submittedName>
</protein>
<gene>
    <name evidence="3" type="ORF">CASFOL_033788</name>
</gene>
<evidence type="ECO:0000313" key="3">
    <source>
        <dbReference type="EMBL" id="KAL3622377.1"/>
    </source>
</evidence>
<reference evidence="4" key="1">
    <citation type="journal article" date="2024" name="IScience">
        <title>Strigolactones Initiate the Formation of Haustorium-like Structures in Castilleja.</title>
        <authorList>
            <person name="Buerger M."/>
            <person name="Peterson D."/>
            <person name="Chory J."/>
        </authorList>
    </citation>
    <scope>NUCLEOTIDE SEQUENCE [LARGE SCALE GENOMIC DNA]</scope>
</reference>
<evidence type="ECO:0000313" key="4">
    <source>
        <dbReference type="Proteomes" id="UP001632038"/>
    </source>
</evidence>
<dbReference type="EMBL" id="JAVIJP010000060">
    <property type="protein sequence ID" value="KAL3622377.1"/>
    <property type="molecule type" value="Genomic_DNA"/>
</dbReference>
<comment type="similarity">
    <text evidence="1">Belongs to the sigma-70 factor family.</text>
</comment>
<name>A0ABD3BYJ3_9LAMI</name>
<evidence type="ECO:0000256" key="1">
    <source>
        <dbReference type="ARBA" id="ARBA00007788"/>
    </source>
</evidence>
<dbReference type="InterPro" id="IPR050239">
    <property type="entry name" value="Sigma-70_RNA_pol_init_factors"/>
</dbReference>
<dbReference type="Proteomes" id="UP001632038">
    <property type="component" value="Unassembled WGS sequence"/>
</dbReference>
<feature type="compositionally biased region" description="Low complexity" evidence="2">
    <location>
        <begin position="262"/>
        <end position="275"/>
    </location>
</feature>
<keyword evidence="4" id="KW-1185">Reference proteome</keyword>
<feature type="region of interest" description="Disordered" evidence="2">
    <location>
        <begin position="245"/>
        <end position="285"/>
    </location>
</feature>
<evidence type="ECO:0000256" key="2">
    <source>
        <dbReference type="SAM" id="MobiDB-lite"/>
    </source>
</evidence>
<sequence>MSCLLPQFKCSLDTFAVNFKSQNHSFVHTSRNRDAINFRTQYILAVTSARTSTASTTVLEFEDLQLSPLKAIPNSVPADRSWTISTSTAKSSMLDLEKLTSLDTRPITIAGNKPLTYIGSVGAPSEVNLGTSFDRETLLTSEEAVINAAASEALALAKAALRVAKDVAMIPSQRKSTKPDSTELDTTMVEKSAESVVCRESKVVEIGSGANYPASEIHAESDDVEPSPEELEFLEAQLSMSIAVRSNRQTERKARRTKAAEKAAANIVSVKSSSSNRKKRSSVQEVDYNDPLRYIRGTTSTSRLLTASEEQMLSEGIQVNLFTVPREPQGSGGSNRRRDRRSGNRNRRRSGSVPVPDF</sequence>
<feature type="region of interest" description="Disordered" evidence="2">
    <location>
        <begin position="316"/>
        <end position="358"/>
    </location>
</feature>
<proteinExistence type="inferred from homology"/>
<dbReference type="AlphaFoldDB" id="A0ABD3BYJ3"/>
<organism evidence="3 4">
    <name type="scientific">Castilleja foliolosa</name>
    <dbReference type="NCBI Taxonomy" id="1961234"/>
    <lineage>
        <taxon>Eukaryota</taxon>
        <taxon>Viridiplantae</taxon>
        <taxon>Streptophyta</taxon>
        <taxon>Embryophyta</taxon>
        <taxon>Tracheophyta</taxon>
        <taxon>Spermatophyta</taxon>
        <taxon>Magnoliopsida</taxon>
        <taxon>eudicotyledons</taxon>
        <taxon>Gunneridae</taxon>
        <taxon>Pentapetalae</taxon>
        <taxon>asterids</taxon>
        <taxon>lamiids</taxon>
        <taxon>Lamiales</taxon>
        <taxon>Orobanchaceae</taxon>
        <taxon>Pedicularideae</taxon>
        <taxon>Castillejinae</taxon>
        <taxon>Castilleja</taxon>
    </lineage>
</organism>